<gene>
    <name evidence="3" type="ORF">QBC33DRAFT_482925</name>
</gene>
<dbReference type="InterPro" id="IPR005135">
    <property type="entry name" value="Endo/exonuclease/phosphatase"/>
</dbReference>
<evidence type="ECO:0000259" key="2">
    <source>
        <dbReference type="Pfam" id="PF03372"/>
    </source>
</evidence>
<protein>
    <submittedName>
        <fullName evidence="3">Endonuclease</fullName>
    </submittedName>
</protein>
<keyword evidence="3" id="KW-0378">Hydrolase</keyword>
<dbReference type="Gene3D" id="3.60.10.10">
    <property type="entry name" value="Endonuclease/exonuclease/phosphatase"/>
    <property type="match status" value="1"/>
</dbReference>
<dbReference type="PANTHER" id="PTHR42834:SF1">
    <property type="entry name" value="ENDONUCLEASE_EXONUCLEASE_PHOSPHATASE FAMILY PROTEIN (AFU_ORTHOLOGUE AFUA_3G09210)"/>
    <property type="match status" value="1"/>
</dbReference>
<dbReference type="CDD" id="cd04486">
    <property type="entry name" value="YhcR_OBF_like"/>
    <property type="match status" value="1"/>
</dbReference>
<dbReference type="AlphaFoldDB" id="A0AAJ0C9R0"/>
<sequence length="605" mass="64462">MRVAVSLAAVASLRIAVAAVTIAEINGNKFLSPLAGQTLANITGLVTAKGPDGVWIRSTTPDDDARTSESIYVYSSTVGTNLKVGDIISLGAKVDEYRSADTYLYLTELSSPKDVKVLSSGNEVTPLIIGEDTLPPPTVQYTSLDGGDIYAVPNAVVNISAVNPVLDPANYGLDFWESLVGELVTIRNPRVIGRPSSYRDTWVVGDWPVTGKSSHGSLTMSDLDSNPEAIIIGTPLDGTRNPNQSKIGDQAEDITGIVTQAFGFYRVLPLTGIQIAVNATAAYPPTTLKSKGNCRAITVGDYNVENMSPKTANLPKVAAQIANHLGAPDLMFVQEIQDDNGSGNNGVVTANLTLTTLVAAIKTISNVTYNFVEIAPVDGQDGGAPGGNIRVAYLYRPEVLSLWNPNPGSSTDANEVLPGPQLKYNPGRIDPANDAWIVTRKPLVAAWMAKGARKPFFTVNVHMSSKGGSSSLHGDVRPPINGVIEPRIKQAEVTGKFIAQILAEDPAARIIAAGDFNDFTFVQPMKTFAATSGLRDLDEVVNMPAEERYTYTFDMNTQALDHMYVSPALVAKAQYEHLHVNSWAAPADVVSDHDPSLAVLNVCGC</sequence>
<comment type="caution">
    <text evidence="3">The sequence shown here is derived from an EMBL/GenBank/DDBJ whole genome shotgun (WGS) entry which is preliminary data.</text>
</comment>
<dbReference type="PANTHER" id="PTHR42834">
    <property type="entry name" value="ENDONUCLEASE/EXONUCLEASE/PHOSPHATASE FAMILY PROTEIN (AFU_ORTHOLOGUE AFUA_3G09210)"/>
    <property type="match status" value="1"/>
</dbReference>
<dbReference type="RefSeq" id="XP_060288355.1">
    <property type="nucleotide sequence ID" value="XM_060425375.1"/>
</dbReference>
<dbReference type="GeneID" id="85308562"/>
<dbReference type="InterPro" id="IPR036691">
    <property type="entry name" value="Endo/exonu/phosph_ase_sf"/>
</dbReference>
<dbReference type="Proteomes" id="UP001244011">
    <property type="component" value="Unassembled WGS sequence"/>
</dbReference>
<keyword evidence="4" id="KW-1185">Reference proteome</keyword>
<keyword evidence="1" id="KW-0732">Signal</keyword>
<feature type="signal peptide" evidence="1">
    <location>
        <begin position="1"/>
        <end position="19"/>
    </location>
</feature>
<keyword evidence="3" id="KW-0255">Endonuclease</keyword>
<keyword evidence="3" id="KW-0540">Nuclease</keyword>
<dbReference type="EMBL" id="MU838997">
    <property type="protein sequence ID" value="KAK1772142.1"/>
    <property type="molecule type" value="Genomic_DNA"/>
</dbReference>
<dbReference type="Pfam" id="PF03372">
    <property type="entry name" value="Exo_endo_phos"/>
    <property type="match status" value="1"/>
</dbReference>
<proteinExistence type="predicted"/>
<feature type="domain" description="Endonuclease/exonuclease/phosphatase" evidence="2">
    <location>
        <begin position="302"/>
        <end position="593"/>
    </location>
</feature>
<reference evidence="3" key="1">
    <citation type="submission" date="2023-06" db="EMBL/GenBank/DDBJ databases">
        <title>Genome-scale phylogeny and comparative genomics of the fungal order Sordariales.</title>
        <authorList>
            <consortium name="Lawrence Berkeley National Laboratory"/>
            <person name="Hensen N."/>
            <person name="Bonometti L."/>
            <person name="Westerberg I."/>
            <person name="Brannstrom I.O."/>
            <person name="Guillou S."/>
            <person name="Cros-Aarteil S."/>
            <person name="Calhoun S."/>
            <person name="Haridas S."/>
            <person name="Kuo A."/>
            <person name="Mondo S."/>
            <person name="Pangilinan J."/>
            <person name="Riley R."/>
            <person name="Labutti K."/>
            <person name="Andreopoulos B."/>
            <person name="Lipzen A."/>
            <person name="Chen C."/>
            <person name="Yanf M."/>
            <person name="Daum C."/>
            <person name="Ng V."/>
            <person name="Clum A."/>
            <person name="Steindorff A."/>
            <person name="Ohm R."/>
            <person name="Martin F."/>
            <person name="Silar P."/>
            <person name="Natvig D."/>
            <person name="Lalanne C."/>
            <person name="Gautier V."/>
            <person name="Ament-Velasquez S.L."/>
            <person name="Kruys A."/>
            <person name="Hutchinson M.I."/>
            <person name="Powell A.J."/>
            <person name="Barry K."/>
            <person name="Miller A.N."/>
            <person name="Grigoriev I.V."/>
            <person name="Debuchy R."/>
            <person name="Gladieux P."/>
            <person name="Thoren M.H."/>
            <person name="Johannesson H."/>
        </authorList>
    </citation>
    <scope>NUCLEOTIDE SEQUENCE</scope>
    <source>
        <strain evidence="3">8032-3</strain>
    </source>
</reference>
<organism evidence="3 4">
    <name type="scientific">Phialemonium atrogriseum</name>
    <dbReference type="NCBI Taxonomy" id="1093897"/>
    <lineage>
        <taxon>Eukaryota</taxon>
        <taxon>Fungi</taxon>
        <taxon>Dikarya</taxon>
        <taxon>Ascomycota</taxon>
        <taxon>Pezizomycotina</taxon>
        <taxon>Sordariomycetes</taxon>
        <taxon>Sordariomycetidae</taxon>
        <taxon>Cephalothecales</taxon>
        <taxon>Cephalothecaceae</taxon>
        <taxon>Phialemonium</taxon>
    </lineage>
</organism>
<dbReference type="GO" id="GO:0004519">
    <property type="term" value="F:endonuclease activity"/>
    <property type="evidence" value="ECO:0007669"/>
    <property type="project" value="UniProtKB-KW"/>
</dbReference>
<name>A0AAJ0C9R0_9PEZI</name>
<evidence type="ECO:0000313" key="4">
    <source>
        <dbReference type="Proteomes" id="UP001244011"/>
    </source>
</evidence>
<evidence type="ECO:0000313" key="3">
    <source>
        <dbReference type="EMBL" id="KAK1772142.1"/>
    </source>
</evidence>
<feature type="chain" id="PRO_5042593468" evidence="1">
    <location>
        <begin position="20"/>
        <end position="605"/>
    </location>
</feature>
<dbReference type="SUPFAM" id="SSF56219">
    <property type="entry name" value="DNase I-like"/>
    <property type="match status" value="1"/>
</dbReference>
<accession>A0AAJ0C9R0</accession>
<evidence type="ECO:0000256" key="1">
    <source>
        <dbReference type="SAM" id="SignalP"/>
    </source>
</evidence>